<dbReference type="InterPro" id="IPR000305">
    <property type="entry name" value="GIY-YIG_endonuc"/>
</dbReference>
<proteinExistence type="predicted"/>
<dbReference type="Proteomes" id="UP000594342">
    <property type="component" value="Unassembled WGS sequence"/>
</dbReference>
<dbReference type="InterPro" id="IPR035901">
    <property type="entry name" value="GIY-YIG_endonuc_sf"/>
</dbReference>
<evidence type="ECO:0000313" key="3">
    <source>
        <dbReference type="EMBL" id="VBB17722.1"/>
    </source>
</evidence>
<sequence>MENLNLNTEPKNRIYVLELEHNKYYVGRTKSLLTRLADHMAGTGKGSLWTQKYKPVELLDIFPDREFEEDRVTLKLMKEKGVDNVRGGSFCNFELSQEELHIINKMMNSAGSTCFKCNNLGHYANECTVPNNVNQHVSQNQHAYPNKFIQTTQKGDDAVGVSNNTVKQTSFPRSFRKKMVSTIPKQVTESGTGDLIQSSPRCDSAKVEDKKIGVKNDLFKSVAFNLSTQNKTVNVMKARKTTSNSSSLKREKCTRCGRYGHNVDKCYASVHITGAQLDPK</sequence>
<keyword evidence="1" id="KW-0863">Zinc-finger</keyword>
<dbReference type="Pfam" id="PF00098">
    <property type="entry name" value="zf-CCHC"/>
    <property type="match status" value="1"/>
</dbReference>
<accession>A0A5K0U8I9</accession>
<dbReference type="GO" id="GO:0008270">
    <property type="term" value="F:zinc ion binding"/>
    <property type="evidence" value="ECO:0007669"/>
    <property type="project" value="UniProtKB-KW"/>
</dbReference>
<keyword evidence="1" id="KW-0479">Metal-binding</keyword>
<dbReference type="EMBL" id="UPSH01000001">
    <property type="protein sequence ID" value="VBB17722.1"/>
    <property type="molecule type" value="Genomic_DNA"/>
</dbReference>
<protein>
    <recommendedName>
        <fullName evidence="2">CCHC-type domain-containing protein</fullName>
    </recommendedName>
</protein>
<feature type="domain" description="CCHC-type" evidence="2">
    <location>
        <begin position="114"/>
        <end position="127"/>
    </location>
</feature>
<name>A0A5K0U8I9_9VIRU</name>
<feature type="domain" description="CCHC-type" evidence="2">
    <location>
        <begin position="252"/>
        <end position="266"/>
    </location>
</feature>
<dbReference type="Gene3D" id="3.40.1440.10">
    <property type="entry name" value="GIY-YIG endonuclease"/>
    <property type="match status" value="1"/>
</dbReference>
<dbReference type="InterPro" id="IPR036875">
    <property type="entry name" value="Znf_CCHC_sf"/>
</dbReference>
<evidence type="ECO:0000256" key="1">
    <source>
        <dbReference type="PROSITE-ProRule" id="PRU00047"/>
    </source>
</evidence>
<dbReference type="InterPro" id="IPR001878">
    <property type="entry name" value="Znf_CCHC"/>
</dbReference>
<dbReference type="GO" id="GO:0003676">
    <property type="term" value="F:nucleic acid binding"/>
    <property type="evidence" value="ECO:0007669"/>
    <property type="project" value="InterPro"/>
</dbReference>
<keyword evidence="1" id="KW-0862">Zinc</keyword>
<evidence type="ECO:0000313" key="4">
    <source>
        <dbReference type="Proteomes" id="UP000594342"/>
    </source>
</evidence>
<dbReference type="Pfam" id="PF01541">
    <property type="entry name" value="GIY-YIG"/>
    <property type="match status" value="1"/>
</dbReference>
<evidence type="ECO:0000259" key="2">
    <source>
        <dbReference type="PROSITE" id="PS50158"/>
    </source>
</evidence>
<keyword evidence="4" id="KW-1185">Reference proteome</keyword>
<dbReference type="SMART" id="SM00343">
    <property type="entry name" value="ZnF_C2HC"/>
    <property type="match status" value="2"/>
</dbReference>
<dbReference type="Gene3D" id="4.10.60.10">
    <property type="entry name" value="Zinc finger, CCHC-type"/>
    <property type="match status" value="1"/>
</dbReference>
<dbReference type="SUPFAM" id="SSF57756">
    <property type="entry name" value="Retrovirus zinc finger-like domains"/>
    <property type="match status" value="1"/>
</dbReference>
<reference evidence="3 4" key="1">
    <citation type="submission" date="2018-10" db="EMBL/GenBank/DDBJ databases">
        <authorList>
            <consortium name="IHU Genomes"/>
        </authorList>
    </citation>
    <scope>NUCLEOTIDE SEQUENCE [LARGE SCALE GENOMIC DNA]</scope>
    <source>
        <strain evidence="3 4">A1</strain>
    </source>
</reference>
<organism evidence="3 4">
    <name type="scientific">Yasminevirus sp. GU-2018</name>
    <dbReference type="NCBI Taxonomy" id="2420051"/>
    <lineage>
        <taxon>Viruses</taxon>
        <taxon>Varidnaviria</taxon>
        <taxon>Bamfordvirae</taxon>
        <taxon>Nucleocytoviricota</taxon>
        <taxon>Megaviricetes</taxon>
        <taxon>Imitervirales</taxon>
        <taxon>Mimiviridae</taxon>
        <taxon>Klosneuvirinae</taxon>
        <taxon>Yasminevirus</taxon>
        <taxon>Yasminevirus saudimassiliense</taxon>
    </lineage>
</organism>
<gene>
    <name evidence="3" type="ORF">YASMINEVIRUS_185</name>
</gene>
<dbReference type="PROSITE" id="PS50158">
    <property type="entry name" value="ZF_CCHC"/>
    <property type="match status" value="2"/>
</dbReference>
<dbReference type="CDD" id="cd00719">
    <property type="entry name" value="GIY-YIG_SF"/>
    <property type="match status" value="1"/>
</dbReference>
<comment type="caution">
    <text evidence="3">The sequence shown here is derived from an EMBL/GenBank/DDBJ whole genome shotgun (WGS) entry which is preliminary data.</text>
</comment>